<sequence length="149" mass="16686">MHEVTLFECDLYDVPAPTKSKSRGHNDPYILATQVEQVCYVKGRKKGTRWCSVLKMKPRTLFAMLEVEDSDNNVGDTNVDSIITGVEQINVEDQQEALTNWIRPDVQGLTGDASVVQKVVPMHELDHADISEVVALVNIPGQDEDIFFV</sequence>
<evidence type="ECO:0000313" key="2">
    <source>
        <dbReference type="Proteomes" id="UP000298652"/>
    </source>
</evidence>
<gene>
    <name evidence="1" type="ORF">SEVIR_4G121700v2</name>
</gene>
<protein>
    <recommendedName>
        <fullName evidence="3">DUF4216 domain-containing protein</fullName>
    </recommendedName>
</protein>
<dbReference type="EMBL" id="CM016555">
    <property type="protein sequence ID" value="TKW21481.1"/>
    <property type="molecule type" value="Genomic_DNA"/>
</dbReference>
<evidence type="ECO:0000313" key="1">
    <source>
        <dbReference type="EMBL" id="TKW21481.1"/>
    </source>
</evidence>
<accession>A0A4U6UXN5</accession>
<dbReference type="Gramene" id="TKW21481">
    <property type="protein sequence ID" value="TKW21481"/>
    <property type="gene ID" value="SEVIR_4G121700v2"/>
</dbReference>
<dbReference type="Proteomes" id="UP000298652">
    <property type="component" value="Chromosome 4"/>
</dbReference>
<reference evidence="1" key="1">
    <citation type="submission" date="2019-03" db="EMBL/GenBank/DDBJ databases">
        <title>WGS assembly of Setaria viridis.</title>
        <authorList>
            <person name="Huang P."/>
            <person name="Jenkins J."/>
            <person name="Grimwood J."/>
            <person name="Barry K."/>
            <person name="Healey A."/>
            <person name="Mamidi S."/>
            <person name="Sreedasyam A."/>
            <person name="Shu S."/>
            <person name="Feldman M."/>
            <person name="Wu J."/>
            <person name="Yu Y."/>
            <person name="Chen C."/>
            <person name="Johnson J."/>
            <person name="Rokhsar D."/>
            <person name="Baxter I."/>
            <person name="Schmutz J."/>
            <person name="Brutnell T."/>
            <person name="Kellogg E."/>
        </authorList>
    </citation>
    <scope>NUCLEOTIDE SEQUENCE [LARGE SCALE GENOMIC DNA]</scope>
</reference>
<dbReference type="AlphaFoldDB" id="A0A4U6UXN5"/>
<evidence type="ECO:0008006" key="3">
    <source>
        <dbReference type="Google" id="ProtNLM"/>
    </source>
</evidence>
<name>A0A4U6UXN5_SETVI</name>
<keyword evidence="2" id="KW-1185">Reference proteome</keyword>
<dbReference type="OMA" id="GHNDPYI"/>
<proteinExistence type="predicted"/>
<organism evidence="1 2">
    <name type="scientific">Setaria viridis</name>
    <name type="common">Green bristlegrass</name>
    <name type="synonym">Setaria italica subsp. viridis</name>
    <dbReference type="NCBI Taxonomy" id="4556"/>
    <lineage>
        <taxon>Eukaryota</taxon>
        <taxon>Viridiplantae</taxon>
        <taxon>Streptophyta</taxon>
        <taxon>Embryophyta</taxon>
        <taxon>Tracheophyta</taxon>
        <taxon>Spermatophyta</taxon>
        <taxon>Magnoliopsida</taxon>
        <taxon>Liliopsida</taxon>
        <taxon>Poales</taxon>
        <taxon>Poaceae</taxon>
        <taxon>PACMAD clade</taxon>
        <taxon>Panicoideae</taxon>
        <taxon>Panicodae</taxon>
        <taxon>Paniceae</taxon>
        <taxon>Cenchrinae</taxon>
        <taxon>Setaria</taxon>
    </lineage>
</organism>